<protein>
    <submittedName>
        <fullName evidence="1">Uncharacterized protein</fullName>
    </submittedName>
</protein>
<proteinExistence type="predicted"/>
<sequence>MGRSLPSERKLVTWRAHARYIASGRSFTENERPSNKSEENARLAQKRTLVQGAEDARPAQQRTLVQKVDTQRRTLVQRAEDARPARTLVQKWDVRLQKRALVQEEEDARPRSSRNWTLVHKRTRDSIIGLSL</sequence>
<reference evidence="2" key="1">
    <citation type="journal article" date="2015" name="Proc. Natl. Acad. Sci. U.S.A.">
        <title>Genome sequencing of adzuki bean (Vigna angularis) provides insight into high starch and low fat accumulation and domestication.</title>
        <authorList>
            <person name="Yang K."/>
            <person name="Tian Z."/>
            <person name="Chen C."/>
            <person name="Luo L."/>
            <person name="Zhao B."/>
            <person name="Wang Z."/>
            <person name="Yu L."/>
            <person name="Li Y."/>
            <person name="Sun Y."/>
            <person name="Li W."/>
            <person name="Chen Y."/>
            <person name="Li Y."/>
            <person name="Zhang Y."/>
            <person name="Ai D."/>
            <person name="Zhao J."/>
            <person name="Shang C."/>
            <person name="Ma Y."/>
            <person name="Wu B."/>
            <person name="Wang M."/>
            <person name="Gao L."/>
            <person name="Sun D."/>
            <person name="Zhang P."/>
            <person name="Guo F."/>
            <person name="Wang W."/>
            <person name="Li Y."/>
            <person name="Wang J."/>
            <person name="Varshney R.K."/>
            <person name="Wang J."/>
            <person name="Ling H.Q."/>
            <person name="Wan P."/>
        </authorList>
    </citation>
    <scope>NUCLEOTIDE SEQUENCE</scope>
    <source>
        <strain evidence="2">cv. Jingnong 6</strain>
    </source>
</reference>
<dbReference type="Proteomes" id="UP000053144">
    <property type="component" value="Chromosome 5"/>
</dbReference>
<accession>A0A0L9UL95</accession>
<dbReference type="EMBL" id="CM003375">
    <property type="protein sequence ID" value="KOM43513.1"/>
    <property type="molecule type" value="Genomic_DNA"/>
</dbReference>
<evidence type="ECO:0000313" key="1">
    <source>
        <dbReference type="EMBL" id="KOM43513.1"/>
    </source>
</evidence>
<organism evidence="1 2">
    <name type="scientific">Phaseolus angularis</name>
    <name type="common">Azuki bean</name>
    <name type="synonym">Vigna angularis</name>
    <dbReference type="NCBI Taxonomy" id="3914"/>
    <lineage>
        <taxon>Eukaryota</taxon>
        <taxon>Viridiplantae</taxon>
        <taxon>Streptophyta</taxon>
        <taxon>Embryophyta</taxon>
        <taxon>Tracheophyta</taxon>
        <taxon>Spermatophyta</taxon>
        <taxon>Magnoliopsida</taxon>
        <taxon>eudicotyledons</taxon>
        <taxon>Gunneridae</taxon>
        <taxon>Pentapetalae</taxon>
        <taxon>rosids</taxon>
        <taxon>fabids</taxon>
        <taxon>Fabales</taxon>
        <taxon>Fabaceae</taxon>
        <taxon>Papilionoideae</taxon>
        <taxon>50 kb inversion clade</taxon>
        <taxon>NPAAA clade</taxon>
        <taxon>indigoferoid/millettioid clade</taxon>
        <taxon>Phaseoleae</taxon>
        <taxon>Vigna</taxon>
    </lineage>
</organism>
<name>A0A0L9UL95_PHAAN</name>
<evidence type="ECO:0000313" key="2">
    <source>
        <dbReference type="Proteomes" id="UP000053144"/>
    </source>
</evidence>
<dbReference type="AlphaFoldDB" id="A0A0L9UL95"/>
<dbReference type="Gramene" id="KOM43513">
    <property type="protein sequence ID" value="KOM43513"/>
    <property type="gene ID" value="LR48_Vigan05g111700"/>
</dbReference>
<gene>
    <name evidence="1" type="ORF">LR48_Vigan05g111700</name>
</gene>